<dbReference type="GO" id="GO:0050567">
    <property type="term" value="F:glutaminyl-tRNA synthase (glutamine-hydrolyzing) activity"/>
    <property type="evidence" value="ECO:0007669"/>
    <property type="project" value="UniProtKB-UniRule"/>
</dbReference>
<evidence type="ECO:0000313" key="9">
    <source>
        <dbReference type="Proteomes" id="UP000717328"/>
    </source>
</evidence>
<dbReference type="InterPro" id="IPR023631">
    <property type="entry name" value="Amidase_dom"/>
</dbReference>
<evidence type="ECO:0000313" key="8">
    <source>
        <dbReference type="EMBL" id="KAG5653556.1"/>
    </source>
</evidence>
<feature type="domain" description="Amidase" evidence="7">
    <location>
        <begin position="35"/>
        <end position="516"/>
    </location>
</feature>
<keyword evidence="2 5" id="KW-0547">Nucleotide-binding</keyword>
<dbReference type="Proteomes" id="UP000717328">
    <property type="component" value="Unassembled WGS sequence"/>
</dbReference>
<dbReference type="GO" id="GO:0005524">
    <property type="term" value="F:ATP binding"/>
    <property type="evidence" value="ECO:0007669"/>
    <property type="project" value="UniProtKB-KW"/>
</dbReference>
<evidence type="ECO:0000259" key="7">
    <source>
        <dbReference type="Pfam" id="PF01425"/>
    </source>
</evidence>
<feature type="active site" description="Charge relay system" evidence="5">
    <location>
        <position position="71"/>
    </location>
</feature>
<dbReference type="InterPro" id="IPR036928">
    <property type="entry name" value="AS_sf"/>
</dbReference>
<evidence type="ECO:0000256" key="4">
    <source>
        <dbReference type="ARBA" id="ARBA00022917"/>
    </source>
</evidence>
<name>A0A9P7GNZ9_9AGAR</name>
<dbReference type="HAMAP" id="MF_00120">
    <property type="entry name" value="GatA"/>
    <property type="match status" value="1"/>
</dbReference>
<evidence type="ECO:0000256" key="2">
    <source>
        <dbReference type="ARBA" id="ARBA00022741"/>
    </source>
</evidence>
<comment type="similarity">
    <text evidence="5">Belongs to the amidase family. GatA subfamily.</text>
</comment>
<dbReference type="InterPro" id="IPR004412">
    <property type="entry name" value="GatA"/>
</dbReference>
<keyword evidence="5" id="KW-0496">Mitochondrion</keyword>
<dbReference type="GO" id="GO:0005739">
    <property type="term" value="C:mitochondrion"/>
    <property type="evidence" value="ECO:0007669"/>
    <property type="project" value="UniProtKB-SubCell"/>
</dbReference>
<evidence type="ECO:0000256" key="3">
    <source>
        <dbReference type="ARBA" id="ARBA00022840"/>
    </source>
</evidence>
<dbReference type="PANTHER" id="PTHR11895:SF7">
    <property type="entry name" value="GLUTAMYL-TRNA(GLN) AMIDOTRANSFERASE SUBUNIT A, MITOCHONDRIAL"/>
    <property type="match status" value="1"/>
</dbReference>
<sequence length="526" mass="55198">MRTAKTWAALQRVRRVSSSAFNAASSTLDSISCRARIVAHNPHVNAFVHVSPPPSASSTTSALAEKSIAIKESICTKDMPTGCASAMLHDFRPPYDATVVRLLREAGADIIGKTNCDEFGMGSMNTHTIHGPVINPFGTSAHYSSSPLTSNAHSNPPERSAGGSSGGSAAAVAAGMCYAALGTDTGGSTRLPASYCGVVGLKPSYGLLSRWGVVSFADSLDCVGVLARRVCDVRTVFDALNVYDPRDPTAALPEIRAMARDTSRRRVNEIDWAGGRLDGLRIGVPQEYFPSEMAAAVIAPVQRVLAALKARGAQVVPVGMPSTLYTLSAYYVLASAEASSCLARFDGVQYGTHVRPPVGTDLSTSGVGKLYAESRSAGFGREVQKRILLGTYALSAGAFDNYFLQAQRVRELVKRDFRKVFMMQDYRQEVDFDVEAGHSDGSGAGVDVLLHPSAIQGPPLVKEKGLGGVAGYVQDVLTVPASLAGVAALSVPMAAGDAGPVGVSVVGQWGAEELVLAVGQVIEESF</sequence>
<feature type="active site" description="Charge relay system" evidence="5">
    <location>
        <position position="164"/>
    </location>
</feature>
<keyword evidence="4 5" id="KW-0648">Protein biosynthesis</keyword>
<feature type="region of interest" description="Disordered" evidence="6">
    <location>
        <begin position="145"/>
        <end position="166"/>
    </location>
</feature>
<keyword evidence="9" id="KW-1185">Reference proteome</keyword>
<dbReference type="OrthoDB" id="421993at2759"/>
<dbReference type="SUPFAM" id="SSF75304">
    <property type="entry name" value="Amidase signature (AS) enzymes"/>
    <property type="match status" value="1"/>
</dbReference>
<feature type="active site" description="Acyl-ester intermediate" evidence="5">
    <location>
        <position position="188"/>
    </location>
</feature>
<comment type="subcellular location">
    <subcellularLocation>
        <location evidence="5">Mitochondrion</location>
    </subcellularLocation>
</comment>
<dbReference type="GO" id="GO:0032543">
    <property type="term" value="P:mitochondrial translation"/>
    <property type="evidence" value="ECO:0007669"/>
    <property type="project" value="UniProtKB-UniRule"/>
</dbReference>
<dbReference type="PANTHER" id="PTHR11895">
    <property type="entry name" value="TRANSAMIDASE"/>
    <property type="match status" value="1"/>
</dbReference>
<dbReference type="Pfam" id="PF01425">
    <property type="entry name" value="Amidase"/>
    <property type="match status" value="1"/>
</dbReference>
<gene>
    <name evidence="8" type="ORF">H0H81_012365</name>
</gene>
<protein>
    <recommendedName>
        <fullName evidence="5">Glutamyl-tRNA(Gln) amidotransferase subunit A, mitochondrial</fullName>
        <shortName evidence="5">Glu-AdT subunit A</shortName>
        <ecNumber evidence="5">6.3.5.7</ecNumber>
    </recommendedName>
</protein>
<reference evidence="8" key="2">
    <citation type="submission" date="2021-10" db="EMBL/GenBank/DDBJ databases">
        <title>Phylogenomics reveals ancestral predisposition of the termite-cultivated fungus Termitomyces towards a domesticated lifestyle.</title>
        <authorList>
            <person name="Auxier B."/>
            <person name="Grum-Grzhimaylo A."/>
            <person name="Cardenas M.E."/>
            <person name="Lodge J.D."/>
            <person name="Laessoe T."/>
            <person name="Pedersen O."/>
            <person name="Smith M.E."/>
            <person name="Kuyper T.W."/>
            <person name="Franco-Molano E.A."/>
            <person name="Baroni T.J."/>
            <person name="Aanen D.K."/>
        </authorList>
    </citation>
    <scope>NUCLEOTIDE SEQUENCE</scope>
    <source>
        <strain evidence="8">D49</strain>
    </source>
</reference>
<organism evidence="8 9">
    <name type="scientific">Sphagnurus paluster</name>
    <dbReference type="NCBI Taxonomy" id="117069"/>
    <lineage>
        <taxon>Eukaryota</taxon>
        <taxon>Fungi</taxon>
        <taxon>Dikarya</taxon>
        <taxon>Basidiomycota</taxon>
        <taxon>Agaricomycotina</taxon>
        <taxon>Agaricomycetes</taxon>
        <taxon>Agaricomycetidae</taxon>
        <taxon>Agaricales</taxon>
        <taxon>Tricholomatineae</taxon>
        <taxon>Lyophyllaceae</taxon>
        <taxon>Sphagnurus</taxon>
    </lineage>
</organism>
<accession>A0A9P7GNZ9</accession>
<evidence type="ECO:0000256" key="5">
    <source>
        <dbReference type="HAMAP-Rule" id="MF_03150"/>
    </source>
</evidence>
<evidence type="ECO:0000256" key="6">
    <source>
        <dbReference type="SAM" id="MobiDB-lite"/>
    </source>
</evidence>
<dbReference type="Gene3D" id="3.90.1300.10">
    <property type="entry name" value="Amidase signature (AS) domain"/>
    <property type="match status" value="1"/>
</dbReference>
<feature type="compositionally biased region" description="Polar residues" evidence="6">
    <location>
        <begin position="145"/>
        <end position="154"/>
    </location>
</feature>
<dbReference type="EMBL" id="JABCKI010000046">
    <property type="protein sequence ID" value="KAG5653556.1"/>
    <property type="molecule type" value="Genomic_DNA"/>
</dbReference>
<evidence type="ECO:0000256" key="1">
    <source>
        <dbReference type="ARBA" id="ARBA00022598"/>
    </source>
</evidence>
<proteinExistence type="inferred from homology"/>
<comment type="subunit">
    <text evidence="5">Subunit of the heterotrimeric GatCAB amidotransferase (AdT) complex, composed of A, B and C subunits.</text>
</comment>
<dbReference type="GO" id="GO:0030956">
    <property type="term" value="C:glutamyl-tRNA(Gln) amidotransferase complex"/>
    <property type="evidence" value="ECO:0007669"/>
    <property type="project" value="UniProtKB-UniRule"/>
</dbReference>
<dbReference type="EC" id="6.3.5.7" evidence="5"/>
<comment type="function">
    <text evidence="5">Allows the formation of correctly charged Gln-tRNA(Gln) through the transamidation of misacylated Glu-tRNA(Gln) in the mitochondria. The reaction takes place in the presence of glutamine and ATP through an activated gamma-phospho-Glu-tRNA(Gln).</text>
</comment>
<dbReference type="InterPro" id="IPR000120">
    <property type="entry name" value="Amidase"/>
</dbReference>
<dbReference type="GO" id="GO:0070681">
    <property type="term" value="P:glutaminyl-tRNAGln biosynthesis via transamidation"/>
    <property type="evidence" value="ECO:0007669"/>
    <property type="project" value="UniProtKB-UniRule"/>
</dbReference>
<comment type="caution">
    <text evidence="8">The sequence shown here is derived from an EMBL/GenBank/DDBJ whole genome shotgun (WGS) entry which is preliminary data.</text>
</comment>
<keyword evidence="3 5" id="KW-0067">ATP-binding</keyword>
<comment type="catalytic activity">
    <reaction evidence="5">
        <text>L-glutamyl-tRNA(Gln) + L-glutamine + ATP + H2O = L-glutaminyl-tRNA(Gln) + L-glutamate + ADP + phosphate + H(+)</text>
        <dbReference type="Rhea" id="RHEA:17521"/>
        <dbReference type="Rhea" id="RHEA-COMP:9681"/>
        <dbReference type="Rhea" id="RHEA-COMP:9684"/>
        <dbReference type="ChEBI" id="CHEBI:15377"/>
        <dbReference type="ChEBI" id="CHEBI:15378"/>
        <dbReference type="ChEBI" id="CHEBI:29985"/>
        <dbReference type="ChEBI" id="CHEBI:30616"/>
        <dbReference type="ChEBI" id="CHEBI:43474"/>
        <dbReference type="ChEBI" id="CHEBI:58359"/>
        <dbReference type="ChEBI" id="CHEBI:78520"/>
        <dbReference type="ChEBI" id="CHEBI:78521"/>
        <dbReference type="ChEBI" id="CHEBI:456216"/>
        <dbReference type="EC" id="6.3.5.7"/>
    </reaction>
</comment>
<dbReference type="AlphaFoldDB" id="A0A9P7GNZ9"/>
<reference evidence="8" key="1">
    <citation type="submission" date="2021-02" db="EMBL/GenBank/DDBJ databases">
        <authorList>
            <person name="Nieuwenhuis M."/>
            <person name="Van De Peppel L.J.J."/>
        </authorList>
    </citation>
    <scope>NUCLEOTIDE SEQUENCE</scope>
    <source>
        <strain evidence="8">D49</strain>
    </source>
</reference>
<keyword evidence="1 5" id="KW-0436">Ligase</keyword>